<evidence type="ECO:0000313" key="2">
    <source>
        <dbReference type="Proteomes" id="UP000229600"/>
    </source>
</evidence>
<proteinExistence type="predicted"/>
<dbReference type="EMBL" id="PCWN01000008">
    <property type="protein sequence ID" value="PIR03804.1"/>
    <property type="molecule type" value="Genomic_DNA"/>
</dbReference>
<name>A0A2H0N4I3_9BACT</name>
<protein>
    <recommendedName>
        <fullName evidence="3">Maf-like protein</fullName>
    </recommendedName>
</protein>
<accession>A0A2H0N4I3</accession>
<gene>
    <name evidence="1" type="ORF">COV59_03985</name>
</gene>
<evidence type="ECO:0000313" key="1">
    <source>
        <dbReference type="EMBL" id="PIR03804.1"/>
    </source>
</evidence>
<dbReference type="Proteomes" id="UP000229600">
    <property type="component" value="Unassembled WGS sequence"/>
</dbReference>
<sequence>MKIAICGSIQFTHKMKEIADELIKLGHEIELPLTSQRILSGQISMEEFEQESEKKERKIQDDVIKRYYNIIHDSDAVLIVNPEKKKTPNYIGGNTFLEMGFAHVLGKHIYILNDIPTMLYTDEIQAMKPIILEGNLSKIQHSGQPIAK</sequence>
<reference evidence="1 2" key="1">
    <citation type="submission" date="2017-09" db="EMBL/GenBank/DDBJ databases">
        <title>Depth-based differentiation of microbial function through sediment-hosted aquifers and enrichment of novel symbionts in the deep terrestrial subsurface.</title>
        <authorList>
            <person name="Probst A.J."/>
            <person name="Ladd B."/>
            <person name="Jarett J.K."/>
            <person name="Geller-Mcgrath D.E."/>
            <person name="Sieber C.M."/>
            <person name="Emerson J.B."/>
            <person name="Anantharaman K."/>
            <person name="Thomas B.C."/>
            <person name="Malmstrom R."/>
            <person name="Stieglmeier M."/>
            <person name="Klingl A."/>
            <person name="Woyke T."/>
            <person name="Ryan C.M."/>
            <person name="Banfield J.F."/>
        </authorList>
    </citation>
    <scope>NUCLEOTIDE SEQUENCE [LARGE SCALE GENOMIC DNA]</scope>
    <source>
        <strain evidence="1">CG11_big_fil_rev_8_21_14_0_20_39_34</strain>
    </source>
</reference>
<dbReference type="Gene3D" id="3.40.50.450">
    <property type="match status" value="1"/>
</dbReference>
<dbReference type="AlphaFoldDB" id="A0A2H0N4I3"/>
<evidence type="ECO:0008006" key="3">
    <source>
        <dbReference type="Google" id="ProtNLM"/>
    </source>
</evidence>
<comment type="caution">
    <text evidence="1">The sequence shown here is derived from an EMBL/GenBank/DDBJ whole genome shotgun (WGS) entry which is preliminary data.</text>
</comment>
<organism evidence="1 2">
    <name type="scientific">Candidatus Magasanikbacteria bacterium CG11_big_fil_rev_8_21_14_0_20_39_34</name>
    <dbReference type="NCBI Taxonomy" id="1974653"/>
    <lineage>
        <taxon>Bacteria</taxon>
        <taxon>Candidatus Magasanikiibacteriota</taxon>
    </lineage>
</organism>